<dbReference type="Gene3D" id="3.40.50.880">
    <property type="match status" value="1"/>
</dbReference>
<name>A0A2K2U442_9ACTN</name>
<keyword evidence="2" id="KW-0315">Glutamine amidotransferase</keyword>
<gene>
    <name evidence="2" type="ORF">C2L80_08665</name>
</gene>
<comment type="caution">
    <text evidence="2">The sequence shown here is derived from an EMBL/GenBank/DDBJ whole genome shotgun (WGS) entry which is preliminary data.</text>
</comment>
<dbReference type="SUPFAM" id="SSF52317">
    <property type="entry name" value="Class I glutamine amidotransferase-like"/>
    <property type="match status" value="1"/>
</dbReference>
<evidence type="ECO:0000259" key="1">
    <source>
        <dbReference type="Pfam" id="PF01965"/>
    </source>
</evidence>
<dbReference type="Proteomes" id="UP000236488">
    <property type="component" value="Unassembled WGS sequence"/>
</dbReference>
<protein>
    <submittedName>
        <fullName evidence="2">Glutamine amidotransferase</fullName>
    </submittedName>
</protein>
<dbReference type="AlphaFoldDB" id="A0A2K2U442"/>
<feature type="domain" description="DJ-1/PfpI" evidence="1">
    <location>
        <begin position="31"/>
        <end position="193"/>
    </location>
</feature>
<sequence length="219" mass="23390">MPCPVTSGIVPFVSTSSERTWAMQKTPRGSVVAYLPERFADWEAGLACAELNKPDAGYRVLTMSADGTPRRSIGGWTVAADLSPDELPDNARLLMLVGGETWLDGSNDAALRVVDACVARDVPVAAICGACTFLARHGYLDACEHTGNATFEFAELAPAYRGQKLFRSTPAVDGGAFITANGAASVEFARLVLARLGVRPWGDERAWFAAFKRGTFVEG</sequence>
<dbReference type="Pfam" id="PF01965">
    <property type="entry name" value="DJ-1_PfpI"/>
    <property type="match status" value="1"/>
</dbReference>
<dbReference type="GO" id="GO:0016740">
    <property type="term" value="F:transferase activity"/>
    <property type="evidence" value="ECO:0007669"/>
    <property type="project" value="UniProtKB-KW"/>
</dbReference>
<reference evidence="2 3" key="1">
    <citation type="journal article" date="2018" name="Int. J. Syst. Evol. Microbiol.">
        <title>Rubneribacter badeniensis gen. nov., sp. nov. and Enteroscipio rubneri gen. nov., sp. nov., new members of the Eggerthellaceae isolated from human faeces.</title>
        <authorList>
            <person name="Danylec N."/>
            <person name="Gobl A."/>
            <person name="Stoll D.A."/>
            <person name="Hetzer B."/>
            <person name="Kulling S.E."/>
            <person name="Huch M."/>
        </authorList>
    </citation>
    <scope>NUCLEOTIDE SEQUENCE [LARGE SCALE GENOMIC DNA]</scope>
    <source>
        <strain evidence="2 3">ResAG-85</strain>
    </source>
</reference>
<keyword evidence="2" id="KW-0808">Transferase</keyword>
<evidence type="ECO:0000313" key="3">
    <source>
        <dbReference type="Proteomes" id="UP000236488"/>
    </source>
</evidence>
<organism evidence="2 3">
    <name type="scientific">Rubneribacter badeniensis</name>
    <dbReference type="NCBI Taxonomy" id="2070688"/>
    <lineage>
        <taxon>Bacteria</taxon>
        <taxon>Bacillati</taxon>
        <taxon>Actinomycetota</taxon>
        <taxon>Coriobacteriia</taxon>
        <taxon>Eggerthellales</taxon>
        <taxon>Eggerthellaceae</taxon>
        <taxon>Rubneribacter</taxon>
    </lineage>
</organism>
<dbReference type="InterPro" id="IPR002818">
    <property type="entry name" value="DJ-1/PfpI"/>
</dbReference>
<dbReference type="EMBL" id="PPEL01000051">
    <property type="protein sequence ID" value="PNV65039.1"/>
    <property type="molecule type" value="Genomic_DNA"/>
</dbReference>
<proteinExistence type="predicted"/>
<accession>A0A2K2U442</accession>
<evidence type="ECO:0000313" key="2">
    <source>
        <dbReference type="EMBL" id="PNV65039.1"/>
    </source>
</evidence>
<dbReference type="InterPro" id="IPR029062">
    <property type="entry name" value="Class_I_gatase-like"/>
</dbReference>
<keyword evidence="3" id="KW-1185">Reference proteome</keyword>